<keyword evidence="6" id="KW-1185">Reference proteome</keyword>
<evidence type="ECO:0000313" key="6">
    <source>
        <dbReference type="Proteomes" id="UP001152799"/>
    </source>
</evidence>
<dbReference type="OrthoDB" id="6781148at2759"/>
<dbReference type="PANTHER" id="PTHR23259:SF70">
    <property type="entry name" value="ACCESSORY GLAND PROTEIN ACP62F-RELATED"/>
    <property type="match status" value="1"/>
</dbReference>
<dbReference type="Pfam" id="PF01826">
    <property type="entry name" value="TIL"/>
    <property type="match status" value="1"/>
</dbReference>
<dbReference type="CDD" id="cd19941">
    <property type="entry name" value="TIL"/>
    <property type="match status" value="1"/>
</dbReference>
<evidence type="ECO:0000256" key="1">
    <source>
        <dbReference type="ARBA" id="ARBA00022690"/>
    </source>
</evidence>
<dbReference type="Proteomes" id="UP001152799">
    <property type="component" value="Chromosome 13"/>
</dbReference>
<keyword evidence="2" id="KW-1015">Disulfide bond</keyword>
<feature type="signal peptide" evidence="3">
    <location>
        <begin position="1"/>
        <end position="16"/>
    </location>
</feature>
<dbReference type="SUPFAM" id="SSF57567">
    <property type="entry name" value="Serine protease inhibitors"/>
    <property type="match status" value="1"/>
</dbReference>
<evidence type="ECO:0000259" key="4">
    <source>
        <dbReference type="Pfam" id="PF01826"/>
    </source>
</evidence>
<evidence type="ECO:0000313" key="5">
    <source>
        <dbReference type="EMBL" id="CAG9763334.1"/>
    </source>
</evidence>
<dbReference type="PANTHER" id="PTHR23259">
    <property type="entry name" value="RIDDLE"/>
    <property type="match status" value="1"/>
</dbReference>
<dbReference type="EMBL" id="OU892289">
    <property type="protein sequence ID" value="CAG9763334.1"/>
    <property type="molecule type" value="Genomic_DNA"/>
</dbReference>
<dbReference type="InterPro" id="IPR051368">
    <property type="entry name" value="SerProtInhib-TIL_Domain"/>
</dbReference>
<keyword evidence="1" id="KW-0646">Protease inhibitor</keyword>
<feature type="chain" id="PRO_5040161472" description="TIL domain-containing protein" evidence="3">
    <location>
        <begin position="17"/>
        <end position="80"/>
    </location>
</feature>
<accession>A0A9N9MFK1</accession>
<evidence type="ECO:0000256" key="3">
    <source>
        <dbReference type="SAM" id="SignalP"/>
    </source>
</evidence>
<feature type="domain" description="TIL" evidence="4">
    <location>
        <begin position="22"/>
        <end position="76"/>
    </location>
</feature>
<proteinExistence type="predicted"/>
<dbReference type="GO" id="GO:0030414">
    <property type="term" value="F:peptidase inhibitor activity"/>
    <property type="evidence" value="ECO:0007669"/>
    <property type="project" value="UniProtKB-KW"/>
</dbReference>
<keyword evidence="3" id="KW-0732">Signal</keyword>
<reference evidence="5" key="1">
    <citation type="submission" date="2022-01" db="EMBL/GenBank/DDBJ databases">
        <authorList>
            <person name="King R."/>
        </authorList>
    </citation>
    <scope>NUCLEOTIDE SEQUENCE</scope>
</reference>
<evidence type="ECO:0000256" key="2">
    <source>
        <dbReference type="ARBA" id="ARBA00023157"/>
    </source>
</evidence>
<name>A0A9N9MFK1_9CUCU</name>
<gene>
    <name evidence="5" type="ORF">CEUTPL_LOCUS3999</name>
</gene>
<dbReference type="InterPro" id="IPR036084">
    <property type="entry name" value="Ser_inhib-like_sf"/>
</dbReference>
<dbReference type="Gene3D" id="2.10.25.10">
    <property type="entry name" value="Laminin"/>
    <property type="match status" value="1"/>
</dbReference>
<protein>
    <recommendedName>
        <fullName evidence="4">TIL domain-containing protein</fullName>
    </recommendedName>
</protein>
<organism evidence="5 6">
    <name type="scientific">Ceutorhynchus assimilis</name>
    <name type="common">cabbage seed weevil</name>
    <dbReference type="NCBI Taxonomy" id="467358"/>
    <lineage>
        <taxon>Eukaryota</taxon>
        <taxon>Metazoa</taxon>
        <taxon>Ecdysozoa</taxon>
        <taxon>Arthropoda</taxon>
        <taxon>Hexapoda</taxon>
        <taxon>Insecta</taxon>
        <taxon>Pterygota</taxon>
        <taxon>Neoptera</taxon>
        <taxon>Endopterygota</taxon>
        <taxon>Coleoptera</taxon>
        <taxon>Polyphaga</taxon>
        <taxon>Cucujiformia</taxon>
        <taxon>Curculionidae</taxon>
        <taxon>Ceutorhynchinae</taxon>
        <taxon>Ceutorhynchus</taxon>
    </lineage>
</organism>
<dbReference type="AlphaFoldDB" id="A0A9N9MFK1"/>
<sequence>MKLIFVMILVVSAVTADHEEKCGKNEKYNPCGSLCISTCNNRQFANCATQCNPGCFCKDGYIRSKLNGPCIKISECRYVM</sequence>
<dbReference type="InterPro" id="IPR002919">
    <property type="entry name" value="TIL_dom"/>
</dbReference>